<feature type="domain" description="WAP" evidence="4">
    <location>
        <begin position="105"/>
        <end position="154"/>
    </location>
</feature>
<dbReference type="Pfam" id="PF00095">
    <property type="entry name" value="WAP"/>
    <property type="match status" value="3"/>
</dbReference>
<keyword evidence="1" id="KW-0732">Signal</keyword>
<dbReference type="CDD" id="cd00199">
    <property type="entry name" value="WAP"/>
    <property type="match status" value="1"/>
</dbReference>
<dbReference type="Ensembl" id="ENSOSUT00000001929.1">
    <property type="protein sequence ID" value="ENSOSUP00000001892.1"/>
    <property type="gene ID" value="ENSOSUG00000001361.1"/>
</dbReference>
<evidence type="ECO:0000256" key="3">
    <source>
        <dbReference type="SAM" id="MobiDB-lite"/>
    </source>
</evidence>
<sequence>HAGTCGLAVAIGRASEEGLWEPGPKPGECPVAQPGPCRERCRGDSDCPDVQKCCNSSCGRQCLPAARPGRRDGTEVRRQSLAQQCRTPPGTSANLCGAGCGAVLAQDKPGECPKVRPWQTLEPCAEDSCAHDRDCPRQQKCCFSGCAMRCSRPARGERVGVCPIPREGGTCLDLCSFHEECPWGHKCCSNGCGHVCTPASLPGQALLRGPSWPVPSPPPPAIKHVPGCLQPPPESRQRWAGPQDSPLCWSSPGITRGSLG</sequence>
<dbReference type="PANTHER" id="PTHR19441:SF30">
    <property type="entry name" value="ELAFIN"/>
    <property type="match status" value="1"/>
</dbReference>
<dbReference type="Gene3D" id="4.10.75.10">
    <property type="entry name" value="Elafin-like"/>
    <property type="match status" value="3"/>
</dbReference>
<reference evidence="5" key="2">
    <citation type="submission" date="2025-09" db="UniProtKB">
        <authorList>
            <consortium name="Ensembl"/>
        </authorList>
    </citation>
    <scope>IDENTIFICATION</scope>
</reference>
<dbReference type="InterPro" id="IPR036645">
    <property type="entry name" value="Elafin-like_sf"/>
</dbReference>
<dbReference type="PANTHER" id="PTHR19441">
    <property type="entry name" value="WHEY ACDIC PROTEIN WAP"/>
    <property type="match status" value="1"/>
</dbReference>
<proteinExistence type="predicted"/>
<reference evidence="5" key="1">
    <citation type="submission" date="2025-08" db="UniProtKB">
        <authorList>
            <consortium name="Ensembl"/>
        </authorList>
    </citation>
    <scope>IDENTIFICATION</scope>
</reference>
<dbReference type="PRINTS" id="PR00003">
    <property type="entry name" value="4DISULPHCORE"/>
</dbReference>
<dbReference type="SUPFAM" id="SSF57256">
    <property type="entry name" value="Elafin-like"/>
    <property type="match status" value="3"/>
</dbReference>
<dbReference type="GO" id="GO:0045087">
    <property type="term" value="P:innate immune response"/>
    <property type="evidence" value="ECO:0007669"/>
    <property type="project" value="TreeGrafter"/>
</dbReference>
<evidence type="ECO:0000259" key="4">
    <source>
        <dbReference type="PROSITE" id="PS51390"/>
    </source>
</evidence>
<dbReference type="GO" id="GO:0019731">
    <property type="term" value="P:antibacterial humoral response"/>
    <property type="evidence" value="ECO:0007669"/>
    <property type="project" value="TreeGrafter"/>
</dbReference>
<feature type="domain" description="WAP" evidence="4">
    <location>
        <begin position="155"/>
        <end position="200"/>
    </location>
</feature>
<dbReference type="InterPro" id="IPR050514">
    <property type="entry name" value="WAP_four-disulfide_core"/>
</dbReference>
<dbReference type="GO" id="GO:0005615">
    <property type="term" value="C:extracellular space"/>
    <property type="evidence" value="ECO:0007669"/>
    <property type="project" value="TreeGrafter"/>
</dbReference>
<organism evidence="5 6">
    <name type="scientific">Otus sunia</name>
    <name type="common">Oriental scops-owl</name>
    <dbReference type="NCBI Taxonomy" id="257818"/>
    <lineage>
        <taxon>Eukaryota</taxon>
        <taxon>Metazoa</taxon>
        <taxon>Chordata</taxon>
        <taxon>Craniata</taxon>
        <taxon>Vertebrata</taxon>
        <taxon>Euteleostomi</taxon>
        <taxon>Archelosauria</taxon>
        <taxon>Archosauria</taxon>
        <taxon>Dinosauria</taxon>
        <taxon>Saurischia</taxon>
        <taxon>Theropoda</taxon>
        <taxon>Coelurosauria</taxon>
        <taxon>Aves</taxon>
        <taxon>Neognathae</taxon>
        <taxon>Neoaves</taxon>
        <taxon>Telluraves</taxon>
        <taxon>Strigiformes</taxon>
        <taxon>Strigidae</taxon>
        <taxon>Otus</taxon>
    </lineage>
</organism>
<keyword evidence="2" id="KW-1015">Disulfide bond</keyword>
<evidence type="ECO:0000256" key="1">
    <source>
        <dbReference type="ARBA" id="ARBA00022729"/>
    </source>
</evidence>
<dbReference type="AlphaFoldDB" id="A0A8C8A6M7"/>
<protein>
    <recommendedName>
        <fullName evidence="4">WAP domain-containing protein</fullName>
    </recommendedName>
</protein>
<dbReference type="GO" id="GO:0004867">
    <property type="term" value="F:serine-type endopeptidase inhibitor activity"/>
    <property type="evidence" value="ECO:0007669"/>
    <property type="project" value="TreeGrafter"/>
</dbReference>
<dbReference type="Proteomes" id="UP000694552">
    <property type="component" value="Unplaced"/>
</dbReference>
<dbReference type="PROSITE" id="PS51390">
    <property type="entry name" value="WAP"/>
    <property type="match status" value="3"/>
</dbReference>
<dbReference type="SMART" id="SM00217">
    <property type="entry name" value="WAP"/>
    <property type="match status" value="3"/>
</dbReference>
<evidence type="ECO:0000313" key="6">
    <source>
        <dbReference type="Proteomes" id="UP000694552"/>
    </source>
</evidence>
<dbReference type="InterPro" id="IPR008197">
    <property type="entry name" value="WAP_dom"/>
</dbReference>
<evidence type="ECO:0000256" key="2">
    <source>
        <dbReference type="ARBA" id="ARBA00023157"/>
    </source>
</evidence>
<feature type="domain" description="WAP" evidence="4">
    <location>
        <begin position="22"/>
        <end position="66"/>
    </location>
</feature>
<name>A0A8C8A6M7_9STRI</name>
<feature type="region of interest" description="Disordered" evidence="3">
    <location>
        <begin position="227"/>
        <end position="260"/>
    </location>
</feature>
<evidence type="ECO:0000313" key="5">
    <source>
        <dbReference type="Ensembl" id="ENSOSUP00000001892.1"/>
    </source>
</evidence>
<keyword evidence="6" id="KW-1185">Reference proteome</keyword>
<accession>A0A8C8A6M7</accession>